<dbReference type="EMBL" id="CAWUPB010000071">
    <property type="protein sequence ID" value="CAK7323237.1"/>
    <property type="molecule type" value="Genomic_DNA"/>
</dbReference>
<organism evidence="1 2">
    <name type="scientific">Dovyalis caffra</name>
    <dbReference type="NCBI Taxonomy" id="77055"/>
    <lineage>
        <taxon>Eukaryota</taxon>
        <taxon>Viridiplantae</taxon>
        <taxon>Streptophyta</taxon>
        <taxon>Embryophyta</taxon>
        <taxon>Tracheophyta</taxon>
        <taxon>Spermatophyta</taxon>
        <taxon>Magnoliopsida</taxon>
        <taxon>eudicotyledons</taxon>
        <taxon>Gunneridae</taxon>
        <taxon>Pentapetalae</taxon>
        <taxon>rosids</taxon>
        <taxon>fabids</taxon>
        <taxon>Malpighiales</taxon>
        <taxon>Salicaceae</taxon>
        <taxon>Flacourtieae</taxon>
        <taxon>Dovyalis</taxon>
    </lineage>
</organism>
<dbReference type="Proteomes" id="UP001314170">
    <property type="component" value="Unassembled WGS sequence"/>
</dbReference>
<keyword evidence="2" id="KW-1185">Reference proteome</keyword>
<name>A0AAV1QNI5_9ROSI</name>
<accession>A0AAV1QNI5</accession>
<comment type="caution">
    <text evidence="1">The sequence shown here is derived from an EMBL/GenBank/DDBJ whole genome shotgun (WGS) entry which is preliminary data.</text>
</comment>
<sequence length="52" mass="5389">MGQERGGRQGTMGLPELVSPQLALTLSLGYCSGSGGREDYGCGGDIEEKEVV</sequence>
<dbReference type="AlphaFoldDB" id="A0AAV1QNI5"/>
<evidence type="ECO:0000313" key="2">
    <source>
        <dbReference type="Proteomes" id="UP001314170"/>
    </source>
</evidence>
<gene>
    <name evidence="1" type="ORF">DCAF_LOCUS855</name>
</gene>
<protein>
    <submittedName>
        <fullName evidence="1">Uncharacterized protein</fullName>
    </submittedName>
</protein>
<reference evidence="1 2" key="1">
    <citation type="submission" date="2024-01" db="EMBL/GenBank/DDBJ databases">
        <authorList>
            <person name="Waweru B."/>
        </authorList>
    </citation>
    <scope>NUCLEOTIDE SEQUENCE [LARGE SCALE GENOMIC DNA]</scope>
</reference>
<proteinExistence type="predicted"/>
<evidence type="ECO:0000313" key="1">
    <source>
        <dbReference type="EMBL" id="CAK7323237.1"/>
    </source>
</evidence>